<evidence type="ECO:0000256" key="3">
    <source>
        <dbReference type="ARBA" id="ARBA00022989"/>
    </source>
</evidence>
<feature type="transmembrane region" description="Helical" evidence="5">
    <location>
        <begin position="191"/>
        <end position="209"/>
    </location>
</feature>
<dbReference type="RefSeq" id="WP_183344185.1">
    <property type="nucleotide sequence ID" value="NZ_JACHNU010000006.1"/>
</dbReference>
<feature type="transmembrane region" description="Helical" evidence="5">
    <location>
        <begin position="261"/>
        <end position="281"/>
    </location>
</feature>
<feature type="transmembrane region" description="Helical" evidence="5">
    <location>
        <begin position="70"/>
        <end position="94"/>
    </location>
</feature>
<name>A0A840IGW4_9ACTN</name>
<feature type="transmembrane region" description="Helical" evidence="5">
    <location>
        <begin position="163"/>
        <end position="184"/>
    </location>
</feature>
<evidence type="ECO:0000313" key="7">
    <source>
        <dbReference type="EMBL" id="MBB4664297.1"/>
    </source>
</evidence>
<keyword evidence="3 5" id="KW-1133">Transmembrane helix</keyword>
<reference evidence="7 8" key="1">
    <citation type="submission" date="2020-08" db="EMBL/GenBank/DDBJ databases">
        <title>Genomic Encyclopedia of Archaeal and Bacterial Type Strains, Phase II (KMG-II): from individual species to whole genera.</title>
        <authorList>
            <person name="Goeker M."/>
        </authorList>
    </citation>
    <scope>NUCLEOTIDE SEQUENCE [LARGE SCALE GENOMIC DNA]</scope>
    <source>
        <strain evidence="7 8">DSM 23288</strain>
    </source>
</reference>
<accession>A0A840IGW4</accession>
<organism evidence="7 8">
    <name type="scientific">Conexibacter arvalis</name>
    <dbReference type="NCBI Taxonomy" id="912552"/>
    <lineage>
        <taxon>Bacteria</taxon>
        <taxon>Bacillati</taxon>
        <taxon>Actinomycetota</taxon>
        <taxon>Thermoleophilia</taxon>
        <taxon>Solirubrobacterales</taxon>
        <taxon>Conexibacteraceae</taxon>
        <taxon>Conexibacter</taxon>
    </lineage>
</organism>
<evidence type="ECO:0000256" key="5">
    <source>
        <dbReference type="SAM" id="Phobius"/>
    </source>
</evidence>
<protein>
    <submittedName>
        <fullName evidence="7">Cation:H+ antiporter</fullName>
    </submittedName>
</protein>
<comment type="subcellular location">
    <subcellularLocation>
        <location evidence="1">Membrane</location>
        <topology evidence="1">Multi-pass membrane protein</topology>
    </subcellularLocation>
</comment>
<dbReference type="Proteomes" id="UP000585272">
    <property type="component" value="Unassembled WGS sequence"/>
</dbReference>
<feature type="transmembrane region" description="Helical" evidence="5">
    <location>
        <begin position="30"/>
        <end position="49"/>
    </location>
</feature>
<evidence type="ECO:0000256" key="1">
    <source>
        <dbReference type="ARBA" id="ARBA00004141"/>
    </source>
</evidence>
<feature type="domain" description="Sodium/calcium exchanger membrane region" evidence="6">
    <location>
        <begin position="7"/>
        <end position="136"/>
    </location>
</feature>
<feature type="transmembrane region" description="Helical" evidence="5">
    <location>
        <begin position="100"/>
        <end position="118"/>
    </location>
</feature>
<keyword evidence="8" id="KW-1185">Reference proteome</keyword>
<dbReference type="GO" id="GO:0016020">
    <property type="term" value="C:membrane"/>
    <property type="evidence" value="ECO:0007669"/>
    <property type="project" value="UniProtKB-SubCell"/>
</dbReference>
<dbReference type="Gene3D" id="1.20.1420.30">
    <property type="entry name" value="NCX, central ion-binding region"/>
    <property type="match status" value="2"/>
</dbReference>
<keyword evidence="2 5" id="KW-0812">Transmembrane</keyword>
<evidence type="ECO:0000313" key="8">
    <source>
        <dbReference type="Proteomes" id="UP000585272"/>
    </source>
</evidence>
<proteinExistence type="predicted"/>
<feature type="domain" description="Sodium/calcium exchanger membrane region" evidence="6">
    <location>
        <begin position="167"/>
        <end position="299"/>
    </location>
</feature>
<dbReference type="AlphaFoldDB" id="A0A840IGW4"/>
<dbReference type="InterPro" id="IPR004837">
    <property type="entry name" value="NaCa_Exmemb"/>
</dbReference>
<gene>
    <name evidence="7" type="ORF">BDZ31_003900</name>
</gene>
<keyword evidence="4 5" id="KW-0472">Membrane</keyword>
<evidence type="ECO:0000259" key="6">
    <source>
        <dbReference type="Pfam" id="PF01699"/>
    </source>
</evidence>
<evidence type="ECO:0000256" key="4">
    <source>
        <dbReference type="ARBA" id="ARBA00023136"/>
    </source>
</evidence>
<dbReference type="EMBL" id="JACHNU010000006">
    <property type="protein sequence ID" value="MBB4664297.1"/>
    <property type="molecule type" value="Genomic_DNA"/>
</dbReference>
<dbReference type="InterPro" id="IPR044880">
    <property type="entry name" value="NCX_ion-bd_dom_sf"/>
</dbReference>
<feature type="transmembrane region" description="Helical" evidence="5">
    <location>
        <begin position="125"/>
        <end position="143"/>
    </location>
</feature>
<sequence length="304" mass="30471">MRLALGLAAFGGGIWLLVESVEGLVRTLRAWALAAGLSGVLLGALVLSLDVESTAAGIAATLDDLPGTALGTSIGASIFLVTVGLGVAALVAPFAVRPPAALLAVAAIATALAIALAADGRLSRVDGAILLAAFLPLAAAVFLRRRGHEPPRTEATPLPRLLVPRIAGGVAGLVIGAELLVFGTRRVVSQLGLSETVFGLLVVAAAVSFEEIVLEALPAFRGFPELSVGNALGTLVFLLTGSLGAIVLVRPIDVPATVVHYHLPALAVTALLAGALLARGRLGRPEGALLVAAYALYAAGALAA</sequence>
<comment type="caution">
    <text evidence="7">The sequence shown here is derived from an EMBL/GenBank/DDBJ whole genome shotgun (WGS) entry which is preliminary data.</text>
</comment>
<feature type="transmembrane region" description="Helical" evidence="5">
    <location>
        <begin position="229"/>
        <end position="249"/>
    </location>
</feature>
<dbReference type="GO" id="GO:0055085">
    <property type="term" value="P:transmembrane transport"/>
    <property type="evidence" value="ECO:0007669"/>
    <property type="project" value="InterPro"/>
</dbReference>
<evidence type="ECO:0000256" key="2">
    <source>
        <dbReference type="ARBA" id="ARBA00022692"/>
    </source>
</evidence>
<dbReference type="Pfam" id="PF01699">
    <property type="entry name" value="Na_Ca_ex"/>
    <property type="match status" value="2"/>
</dbReference>